<dbReference type="Proteomes" id="UP001600888">
    <property type="component" value="Unassembled WGS sequence"/>
</dbReference>
<evidence type="ECO:0000313" key="1">
    <source>
        <dbReference type="EMBL" id="KAL2288536.1"/>
    </source>
</evidence>
<name>A0ABR4F1X7_9PEZI</name>
<protein>
    <submittedName>
        <fullName evidence="1">Uncharacterized protein</fullName>
    </submittedName>
</protein>
<accession>A0ABR4F1X7</accession>
<keyword evidence="2" id="KW-1185">Reference proteome</keyword>
<organism evidence="1 2">
    <name type="scientific">Diaporthe vaccinii</name>
    <dbReference type="NCBI Taxonomy" id="105482"/>
    <lineage>
        <taxon>Eukaryota</taxon>
        <taxon>Fungi</taxon>
        <taxon>Dikarya</taxon>
        <taxon>Ascomycota</taxon>
        <taxon>Pezizomycotina</taxon>
        <taxon>Sordariomycetes</taxon>
        <taxon>Sordariomycetidae</taxon>
        <taxon>Diaporthales</taxon>
        <taxon>Diaporthaceae</taxon>
        <taxon>Diaporthe</taxon>
        <taxon>Diaporthe eres species complex</taxon>
    </lineage>
</organism>
<dbReference type="EMBL" id="JBAWTH010000016">
    <property type="protein sequence ID" value="KAL2288536.1"/>
    <property type="molecule type" value="Genomic_DNA"/>
</dbReference>
<sequence length="134" mass="14742">MRSDQGPQEKKRKRGLDLGALSRLSLNRGRRKSWGTWAIQGSRNSLRADSPLFVPDFFSVHLCVSVASQLHPPPPGRTLNASSTSCSRHPAACTALDCFTTSPQIVCSWPLRELQLWSPSVSDDRDSHQGQNSG</sequence>
<comment type="caution">
    <text evidence="1">The sequence shown here is derived from an EMBL/GenBank/DDBJ whole genome shotgun (WGS) entry which is preliminary data.</text>
</comment>
<evidence type="ECO:0000313" key="2">
    <source>
        <dbReference type="Proteomes" id="UP001600888"/>
    </source>
</evidence>
<gene>
    <name evidence="1" type="ORF">FJTKL_03905</name>
</gene>
<proteinExistence type="predicted"/>
<reference evidence="1 2" key="1">
    <citation type="submission" date="2024-03" db="EMBL/GenBank/DDBJ databases">
        <title>A high-quality draft genome sequence of Diaporthe vaccinii, a causative agent of upright dieback and viscid rot disease in cranberry plants.</title>
        <authorList>
            <person name="Sarrasin M."/>
            <person name="Lang B.F."/>
            <person name="Burger G."/>
        </authorList>
    </citation>
    <scope>NUCLEOTIDE SEQUENCE [LARGE SCALE GENOMIC DNA]</scope>
    <source>
        <strain evidence="1 2">IS7</strain>
    </source>
</reference>